<dbReference type="PROSITE" id="PS51201">
    <property type="entry name" value="RCK_N"/>
    <property type="match status" value="1"/>
</dbReference>
<dbReference type="PANTHER" id="PTHR43833:SF5">
    <property type="entry name" value="TRK SYSTEM POTASSIUM UPTAKE PROTEIN TRKA"/>
    <property type="match status" value="1"/>
</dbReference>
<dbReference type="SUPFAM" id="SSF51735">
    <property type="entry name" value="NAD(P)-binding Rossmann-fold domains"/>
    <property type="match status" value="1"/>
</dbReference>
<evidence type="ECO:0000256" key="2">
    <source>
        <dbReference type="ARBA" id="ARBA00023065"/>
    </source>
</evidence>
<organism evidence="4 5">
    <name type="scientific">[Clostridium] citroniae WAL-19142</name>
    <dbReference type="NCBI Taxonomy" id="742734"/>
    <lineage>
        <taxon>Bacteria</taxon>
        <taxon>Bacillati</taxon>
        <taxon>Bacillota</taxon>
        <taxon>Clostridia</taxon>
        <taxon>Lachnospirales</taxon>
        <taxon>Lachnospiraceae</taxon>
        <taxon>Enterocloster</taxon>
    </lineage>
</organism>
<evidence type="ECO:0000259" key="3">
    <source>
        <dbReference type="PROSITE" id="PS51201"/>
    </source>
</evidence>
<dbReference type="Gene3D" id="3.40.50.720">
    <property type="entry name" value="NAD(P)-binding Rossmann-like Domain"/>
    <property type="match status" value="1"/>
</dbReference>
<proteinExistence type="predicted"/>
<name>A0A0J9ETK2_9FIRM</name>
<dbReference type="InterPro" id="IPR036291">
    <property type="entry name" value="NAD(P)-bd_dom_sf"/>
</dbReference>
<dbReference type="InterPro" id="IPR050721">
    <property type="entry name" value="Trk_Ktr_HKT_K-transport"/>
</dbReference>
<reference evidence="4 5" key="1">
    <citation type="submission" date="2011-04" db="EMBL/GenBank/DDBJ databases">
        <title>The Genome Sequence of Clostridium citroniae WAL-19142.</title>
        <authorList>
            <consortium name="The Broad Institute Genome Sequencing Platform"/>
            <person name="Earl A."/>
            <person name="Ward D."/>
            <person name="Feldgarden M."/>
            <person name="Gevers D."/>
            <person name="Warren Y.A."/>
            <person name="Tyrrell K.L."/>
            <person name="Citron D.M."/>
            <person name="Goldstein E.J."/>
            <person name="Daigneault M."/>
            <person name="Allen-Vercoe E."/>
            <person name="Young S.K."/>
            <person name="Zeng Q."/>
            <person name="Gargeya S."/>
            <person name="Fitzgerald M."/>
            <person name="Haas B."/>
            <person name="Abouelleil A."/>
            <person name="Alvarado L."/>
            <person name="Arachchi H.M."/>
            <person name="Berlin A."/>
            <person name="Brown A."/>
            <person name="Chapman S.B."/>
            <person name="Chen Z."/>
            <person name="Dunbar C."/>
            <person name="Freedman E."/>
            <person name="Gearin G."/>
            <person name="Gellesch M."/>
            <person name="Goldberg J."/>
            <person name="Griggs A."/>
            <person name="Gujja S."/>
            <person name="Heilman E.R."/>
            <person name="Heiman D."/>
            <person name="Howarth C."/>
            <person name="Larson L."/>
            <person name="Lui A."/>
            <person name="MacDonald P.J."/>
            <person name="Mehta T."/>
            <person name="Montmayeur A."/>
            <person name="Murphy C."/>
            <person name="Neiman D."/>
            <person name="Pearson M."/>
            <person name="Priest M."/>
            <person name="Roberts A."/>
            <person name="Saif S."/>
            <person name="Shea T."/>
            <person name="Shenoy N."/>
            <person name="Sisk P."/>
            <person name="Stolte C."/>
            <person name="Sykes S."/>
            <person name="White J."/>
            <person name="Yandava C."/>
            <person name="Wortman J."/>
            <person name="Nusbaum C."/>
            <person name="Birren B."/>
        </authorList>
    </citation>
    <scope>NUCLEOTIDE SEQUENCE [LARGE SCALE GENOMIC DNA]</scope>
    <source>
        <strain evidence="4 5">WAL-19142</strain>
    </source>
</reference>
<dbReference type="EMBL" id="ADLK01000021">
    <property type="protein sequence ID" value="KMW19145.1"/>
    <property type="molecule type" value="Genomic_DNA"/>
</dbReference>
<sequence>MRIAVTGGNEYTEFFLGILAAGKNRVTVIDRDKEFCERVCGAYDVDAILGDPCQECVLEEAGIRNFDVIVALGPEDTDNFEICQMGKKIFGIRKTLCLVRNPRNVELFEKLGVDQAVNIPVIIAGML</sequence>
<dbReference type="AlphaFoldDB" id="A0A0J9ETK2"/>
<evidence type="ECO:0000313" key="4">
    <source>
        <dbReference type="EMBL" id="KMW19145.1"/>
    </source>
</evidence>
<dbReference type="PANTHER" id="PTHR43833">
    <property type="entry name" value="POTASSIUM CHANNEL PROTEIN 2-RELATED-RELATED"/>
    <property type="match status" value="1"/>
</dbReference>
<dbReference type="Proteomes" id="UP000037392">
    <property type="component" value="Unassembled WGS sequence"/>
</dbReference>
<comment type="caution">
    <text evidence="4">The sequence shown here is derived from an EMBL/GenBank/DDBJ whole genome shotgun (WGS) entry which is preliminary data.</text>
</comment>
<dbReference type="PATRIC" id="fig|742734.4.peg.2822"/>
<protein>
    <recommendedName>
        <fullName evidence="3">RCK N-terminal domain-containing protein</fullName>
    </recommendedName>
</protein>
<dbReference type="InterPro" id="IPR003148">
    <property type="entry name" value="RCK_N"/>
</dbReference>
<keyword evidence="2" id="KW-0406">Ion transport</keyword>
<dbReference type="GO" id="GO:0006813">
    <property type="term" value="P:potassium ion transport"/>
    <property type="evidence" value="ECO:0007669"/>
    <property type="project" value="InterPro"/>
</dbReference>
<feature type="domain" description="RCK N-terminal" evidence="3">
    <location>
        <begin position="1"/>
        <end position="117"/>
    </location>
</feature>
<dbReference type="GeneID" id="93165285"/>
<dbReference type="OrthoDB" id="9775180at2"/>
<evidence type="ECO:0000313" key="5">
    <source>
        <dbReference type="Proteomes" id="UP000037392"/>
    </source>
</evidence>
<dbReference type="Pfam" id="PF02254">
    <property type="entry name" value="TrkA_N"/>
    <property type="match status" value="1"/>
</dbReference>
<dbReference type="RefSeq" id="WP_007865930.1">
    <property type="nucleotide sequence ID" value="NZ_KQ235878.1"/>
</dbReference>
<evidence type="ECO:0000256" key="1">
    <source>
        <dbReference type="ARBA" id="ARBA00022448"/>
    </source>
</evidence>
<accession>A0A0J9ETK2</accession>
<keyword evidence="1" id="KW-0813">Transport</keyword>
<gene>
    <name evidence="4" type="ORF">HMPREF9470_02630</name>
</gene>